<keyword evidence="2 4" id="KW-0863">Zinc-finger</keyword>
<keyword evidence="8" id="KW-1185">Reference proteome</keyword>
<name>A0ABN9XED4_9DINO</name>
<dbReference type="EMBL" id="CAUYUJ010020159">
    <property type="protein sequence ID" value="CAK0896229.1"/>
    <property type="molecule type" value="Genomic_DNA"/>
</dbReference>
<dbReference type="InterPro" id="IPR036855">
    <property type="entry name" value="Znf_CCCH_sf"/>
</dbReference>
<gene>
    <name evidence="7" type="ORF">PCOR1329_LOCUS74749</name>
</gene>
<feature type="domain" description="C3H1-type" evidence="6">
    <location>
        <begin position="15"/>
        <end position="42"/>
    </location>
</feature>
<evidence type="ECO:0000256" key="3">
    <source>
        <dbReference type="ARBA" id="ARBA00022833"/>
    </source>
</evidence>
<sequence length="147" mass="15953">MQREAAAHEGGAHGRGDEGACWFWSLGKCTKGRKCKFAHMGAVVAPLGCPRPKTTARPRTVASSRLSCRRGRQTGDSQPLLLTVGSQLGHLRDAAPATATREPRGDSESIEWTLVLKNTFLSVVPRVSRSRALRPVQSAPDLRFQAH</sequence>
<keyword evidence="1 4" id="KW-0479">Metal-binding</keyword>
<evidence type="ECO:0000313" key="7">
    <source>
        <dbReference type="EMBL" id="CAK0896229.1"/>
    </source>
</evidence>
<organism evidence="7 8">
    <name type="scientific">Prorocentrum cordatum</name>
    <dbReference type="NCBI Taxonomy" id="2364126"/>
    <lineage>
        <taxon>Eukaryota</taxon>
        <taxon>Sar</taxon>
        <taxon>Alveolata</taxon>
        <taxon>Dinophyceae</taxon>
        <taxon>Prorocentrales</taxon>
        <taxon>Prorocentraceae</taxon>
        <taxon>Prorocentrum</taxon>
    </lineage>
</organism>
<reference evidence="7" key="1">
    <citation type="submission" date="2023-10" db="EMBL/GenBank/DDBJ databases">
        <authorList>
            <person name="Chen Y."/>
            <person name="Shah S."/>
            <person name="Dougan E. K."/>
            <person name="Thang M."/>
            <person name="Chan C."/>
        </authorList>
    </citation>
    <scope>NUCLEOTIDE SEQUENCE [LARGE SCALE GENOMIC DNA]</scope>
</reference>
<feature type="zinc finger region" description="C3H1-type" evidence="4">
    <location>
        <begin position="15"/>
        <end position="42"/>
    </location>
</feature>
<accession>A0ABN9XED4</accession>
<keyword evidence="3 4" id="KW-0862">Zinc</keyword>
<dbReference type="InterPro" id="IPR000571">
    <property type="entry name" value="Znf_CCCH"/>
</dbReference>
<proteinExistence type="predicted"/>
<evidence type="ECO:0000256" key="5">
    <source>
        <dbReference type="SAM" id="MobiDB-lite"/>
    </source>
</evidence>
<dbReference type="Proteomes" id="UP001189429">
    <property type="component" value="Unassembled WGS sequence"/>
</dbReference>
<dbReference type="PROSITE" id="PS50103">
    <property type="entry name" value="ZF_C3H1"/>
    <property type="match status" value="1"/>
</dbReference>
<protein>
    <recommendedName>
        <fullName evidence="6">C3H1-type domain-containing protein</fullName>
    </recommendedName>
</protein>
<evidence type="ECO:0000259" key="6">
    <source>
        <dbReference type="PROSITE" id="PS50103"/>
    </source>
</evidence>
<evidence type="ECO:0000313" key="8">
    <source>
        <dbReference type="Proteomes" id="UP001189429"/>
    </source>
</evidence>
<dbReference type="SUPFAM" id="SSF90229">
    <property type="entry name" value="CCCH zinc finger"/>
    <property type="match status" value="1"/>
</dbReference>
<feature type="region of interest" description="Disordered" evidence="5">
    <location>
        <begin position="49"/>
        <end position="77"/>
    </location>
</feature>
<evidence type="ECO:0000256" key="2">
    <source>
        <dbReference type="ARBA" id="ARBA00022771"/>
    </source>
</evidence>
<evidence type="ECO:0000256" key="4">
    <source>
        <dbReference type="PROSITE-ProRule" id="PRU00723"/>
    </source>
</evidence>
<comment type="caution">
    <text evidence="7">The sequence shown here is derived from an EMBL/GenBank/DDBJ whole genome shotgun (WGS) entry which is preliminary data.</text>
</comment>
<evidence type="ECO:0000256" key="1">
    <source>
        <dbReference type="ARBA" id="ARBA00022723"/>
    </source>
</evidence>